<dbReference type="GO" id="GO:0005524">
    <property type="term" value="F:ATP binding"/>
    <property type="evidence" value="ECO:0007669"/>
    <property type="project" value="InterPro"/>
</dbReference>
<name>A0A9Q3GZ35_9BASI</name>
<dbReference type="Gene3D" id="3.40.50.10810">
    <property type="entry name" value="Tandem AAA-ATPase domain"/>
    <property type="match status" value="1"/>
</dbReference>
<evidence type="ECO:0000313" key="5">
    <source>
        <dbReference type="Proteomes" id="UP000765509"/>
    </source>
</evidence>
<organism evidence="4 5">
    <name type="scientific">Austropuccinia psidii MF-1</name>
    <dbReference type="NCBI Taxonomy" id="1389203"/>
    <lineage>
        <taxon>Eukaryota</taxon>
        <taxon>Fungi</taxon>
        <taxon>Dikarya</taxon>
        <taxon>Basidiomycota</taxon>
        <taxon>Pucciniomycotina</taxon>
        <taxon>Pucciniomycetes</taxon>
        <taxon>Pucciniales</taxon>
        <taxon>Sphaerophragmiaceae</taxon>
        <taxon>Austropuccinia</taxon>
    </lineage>
</organism>
<dbReference type="AlphaFoldDB" id="A0A9Q3GZ35"/>
<proteinExistence type="predicted"/>
<accession>A0A9Q3GZ35</accession>
<feature type="domain" description="SNF2 N-terminal" evidence="3">
    <location>
        <begin position="16"/>
        <end position="95"/>
    </location>
</feature>
<dbReference type="Pfam" id="PF00176">
    <property type="entry name" value="SNF2-rel_dom"/>
    <property type="match status" value="1"/>
</dbReference>
<reference evidence="4" key="1">
    <citation type="submission" date="2021-03" db="EMBL/GenBank/DDBJ databases">
        <title>Draft genome sequence of rust myrtle Austropuccinia psidii MF-1, a brazilian biotype.</title>
        <authorList>
            <person name="Quecine M.C."/>
            <person name="Pachon D.M.R."/>
            <person name="Bonatelli M.L."/>
            <person name="Correr F.H."/>
            <person name="Franceschini L.M."/>
            <person name="Leite T.F."/>
            <person name="Margarido G.R.A."/>
            <person name="Almeida C.A."/>
            <person name="Ferrarezi J.A."/>
            <person name="Labate C.A."/>
        </authorList>
    </citation>
    <scope>NUCLEOTIDE SEQUENCE</scope>
    <source>
        <strain evidence="4">MF-1</strain>
    </source>
</reference>
<protein>
    <recommendedName>
        <fullName evidence="3">SNF2 N-terminal domain-containing protein</fullName>
    </recommendedName>
</protein>
<keyword evidence="5" id="KW-1185">Reference proteome</keyword>
<evidence type="ECO:0000256" key="1">
    <source>
        <dbReference type="ARBA" id="ARBA00022741"/>
    </source>
</evidence>
<comment type="caution">
    <text evidence="4">The sequence shown here is derived from an EMBL/GenBank/DDBJ whole genome shotgun (WGS) entry which is preliminary data.</text>
</comment>
<dbReference type="InterPro" id="IPR038718">
    <property type="entry name" value="SNF2-like_sf"/>
</dbReference>
<dbReference type="InterPro" id="IPR000330">
    <property type="entry name" value="SNF2_N"/>
</dbReference>
<keyword evidence="1" id="KW-0547">Nucleotide-binding</keyword>
<evidence type="ECO:0000259" key="3">
    <source>
        <dbReference type="Pfam" id="PF00176"/>
    </source>
</evidence>
<gene>
    <name evidence="4" type="ORF">O181_024572</name>
</gene>
<dbReference type="EMBL" id="AVOT02007879">
    <property type="protein sequence ID" value="MBW0484857.1"/>
    <property type="molecule type" value="Genomic_DNA"/>
</dbReference>
<dbReference type="OrthoDB" id="448448at2759"/>
<sequence>MMTLPHSMIKTPLLPHQKTRLDFLWDREIPNRQSSGNLWATSPLGSTFNSRNIITNKVFSSFESLLANTPLGGLLVDDMGLGQTIQEIALIGTSKEG</sequence>
<keyword evidence="2" id="KW-0067">ATP-binding</keyword>
<evidence type="ECO:0000256" key="2">
    <source>
        <dbReference type="ARBA" id="ARBA00022840"/>
    </source>
</evidence>
<dbReference type="Proteomes" id="UP000765509">
    <property type="component" value="Unassembled WGS sequence"/>
</dbReference>
<evidence type="ECO:0000313" key="4">
    <source>
        <dbReference type="EMBL" id="MBW0484857.1"/>
    </source>
</evidence>